<evidence type="ECO:0000313" key="1">
    <source>
        <dbReference type="EMBL" id="EEG23880.1"/>
    </source>
</evidence>
<gene>
    <name evidence="1" type="ORF">EIKCOROL_01395</name>
</gene>
<dbReference type="HOGENOM" id="CLU_2972216_0_0_4"/>
<dbReference type="Proteomes" id="UP000005837">
    <property type="component" value="Unassembled WGS sequence"/>
</dbReference>
<proteinExistence type="predicted"/>
<dbReference type="AlphaFoldDB" id="C0DVK6"/>
<accession>C0DVK6</accession>
<organism evidence="1 2">
    <name type="scientific">Eikenella corrodens ATCC 23834</name>
    <dbReference type="NCBI Taxonomy" id="546274"/>
    <lineage>
        <taxon>Bacteria</taxon>
        <taxon>Pseudomonadati</taxon>
        <taxon>Pseudomonadota</taxon>
        <taxon>Betaproteobacteria</taxon>
        <taxon>Neisseriales</taxon>
        <taxon>Neisseriaceae</taxon>
        <taxon>Eikenella</taxon>
    </lineage>
</organism>
<sequence length="58" mass="6034">MLSDDAAGYLKTVGSSAAPAEAAQCGTFVANVLWAAFRVCRRQGLPEKYCLGGANIVN</sequence>
<comment type="caution">
    <text evidence="1">The sequence shown here is derived from an EMBL/GenBank/DDBJ whole genome shotgun (WGS) entry which is preliminary data.</text>
</comment>
<protein>
    <submittedName>
        <fullName evidence="1">Uncharacterized protein</fullName>
    </submittedName>
</protein>
<evidence type="ECO:0000313" key="2">
    <source>
        <dbReference type="Proteomes" id="UP000005837"/>
    </source>
</evidence>
<dbReference type="EMBL" id="ACEA01000023">
    <property type="protein sequence ID" value="EEG23880.1"/>
    <property type="molecule type" value="Genomic_DNA"/>
</dbReference>
<reference evidence="1 2" key="1">
    <citation type="submission" date="2009-01" db="EMBL/GenBank/DDBJ databases">
        <authorList>
            <person name="Fulton L."/>
            <person name="Clifton S."/>
            <person name="Chinwalla A.T."/>
            <person name="Mitreva M."/>
            <person name="Sodergren E."/>
            <person name="Weinstock G."/>
            <person name="Clifton S."/>
            <person name="Dooling D.J."/>
            <person name="Fulton B."/>
            <person name="Minx P."/>
            <person name="Pepin K.H."/>
            <person name="Johnson M."/>
            <person name="Bhonagiri V."/>
            <person name="Nash W.E."/>
            <person name="Mardis E.R."/>
            <person name="Wilson R.K."/>
        </authorList>
    </citation>
    <scope>NUCLEOTIDE SEQUENCE [LARGE SCALE GENOMIC DNA]</scope>
    <source>
        <strain evidence="1 2">ATCC 23834</strain>
    </source>
</reference>
<name>C0DVK6_EIKCO</name>